<keyword evidence="4 5" id="KW-0472">Membrane</keyword>
<keyword evidence="2 5" id="KW-0812">Transmembrane</keyword>
<feature type="transmembrane region" description="Helical" evidence="5">
    <location>
        <begin position="119"/>
        <end position="137"/>
    </location>
</feature>
<name>A0A9X1D5J6_9HYPH</name>
<gene>
    <name evidence="6" type="ORF">J1C56_20190</name>
</gene>
<protein>
    <submittedName>
        <fullName evidence="6">Sulfate transporter family protein</fullName>
    </submittedName>
</protein>
<dbReference type="NCBIfam" id="NF009407">
    <property type="entry name" value="PRK12768.1"/>
    <property type="match status" value="1"/>
</dbReference>
<accession>A0A9X1D5J6</accession>
<sequence length="240" mass="26111">MILDAARTAASQLFSAEFRTVFLKTLGLTLLALVALWFGIRELFDWLAWPWIDAMLPGLPAWTGWLGLIAAIIAGIGLALGLALLIAPVTAIVAGLFLDDVAEVVEKTNYPRDTPGRPVPALRSLVLAIKFFGIVILGNLLALLLMFIPIVNIGAFFLVNGYLLGREFFEFAAMRFRSEQEAKDLRRRNAGTVFLAGLVIAAFLAVPILNLLTPLFAAAMMVHLHKSVSAAERRPAMARA</sequence>
<dbReference type="Proteomes" id="UP001138921">
    <property type="component" value="Unassembled WGS sequence"/>
</dbReference>
<feature type="transmembrane region" description="Helical" evidence="5">
    <location>
        <begin position="143"/>
        <end position="165"/>
    </location>
</feature>
<comment type="caution">
    <text evidence="6">The sequence shown here is derived from an EMBL/GenBank/DDBJ whole genome shotgun (WGS) entry which is preliminary data.</text>
</comment>
<evidence type="ECO:0000256" key="3">
    <source>
        <dbReference type="ARBA" id="ARBA00022989"/>
    </source>
</evidence>
<keyword evidence="3 5" id="KW-1133">Transmembrane helix</keyword>
<evidence type="ECO:0000256" key="4">
    <source>
        <dbReference type="ARBA" id="ARBA00023136"/>
    </source>
</evidence>
<comment type="subcellular location">
    <subcellularLocation>
        <location evidence="1">Membrane</location>
        <topology evidence="1">Multi-pass membrane protein</topology>
    </subcellularLocation>
</comment>
<evidence type="ECO:0000256" key="1">
    <source>
        <dbReference type="ARBA" id="ARBA00004141"/>
    </source>
</evidence>
<reference evidence="6" key="1">
    <citation type="journal article" date="2021" name="Microorganisms">
        <title>Phylogenomic Reconstruction and Metabolic Potential of the Genus Aminobacter.</title>
        <authorList>
            <person name="Artuso I."/>
            <person name="Turrini P."/>
            <person name="Pirolo M."/>
            <person name="Lugli G.A."/>
            <person name="Ventura M."/>
            <person name="Visca P."/>
        </authorList>
    </citation>
    <scope>NUCLEOTIDE SEQUENCE</scope>
    <source>
        <strain evidence="6">LMG 26462</strain>
    </source>
</reference>
<reference evidence="6" key="2">
    <citation type="submission" date="2021-03" db="EMBL/GenBank/DDBJ databases">
        <authorList>
            <person name="Artuso I."/>
            <person name="Turrini P."/>
            <person name="Pirolo M."/>
            <person name="Lugli G.A."/>
            <person name="Ventura M."/>
            <person name="Visca P."/>
        </authorList>
    </citation>
    <scope>NUCLEOTIDE SEQUENCE</scope>
    <source>
        <strain evidence="6">LMG 26462</strain>
    </source>
</reference>
<proteinExistence type="predicted"/>
<dbReference type="AlphaFoldDB" id="A0A9X1D5J6"/>
<evidence type="ECO:0000256" key="5">
    <source>
        <dbReference type="SAM" id="Phobius"/>
    </source>
</evidence>
<dbReference type="InterPro" id="IPR059112">
    <property type="entry name" value="CysZ/EI24"/>
</dbReference>
<dbReference type="RefSeq" id="WP_214391862.1">
    <property type="nucleotide sequence ID" value="NZ_JAFLWW010000006.1"/>
</dbReference>
<dbReference type="EMBL" id="JAFLWW010000006">
    <property type="protein sequence ID" value="MBT1157920.1"/>
    <property type="molecule type" value="Genomic_DNA"/>
</dbReference>
<feature type="transmembrane region" description="Helical" evidence="5">
    <location>
        <begin position="193"/>
        <end position="217"/>
    </location>
</feature>
<evidence type="ECO:0000256" key="2">
    <source>
        <dbReference type="ARBA" id="ARBA00022692"/>
    </source>
</evidence>
<feature type="transmembrane region" description="Helical" evidence="5">
    <location>
        <begin position="65"/>
        <end position="98"/>
    </location>
</feature>
<dbReference type="Pfam" id="PF07264">
    <property type="entry name" value="EI24"/>
    <property type="match status" value="1"/>
</dbReference>
<feature type="transmembrane region" description="Helical" evidence="5">
    <location>
        <begin position="21"/>
        <end position="40"/>
    </location>
</feature>
<evidence type="ECO:0000313" key="6">
    <source>
        <dbReference type="EMBL" id="MBT1157920.1"/>
    </source>
</evidence>
<organism evidence="6 7">
    <name type="scientific">Aminobacter anthyllidis</name>
    <dbReference type="NCBI Taxonomy" id="1035067"/>
    <lineage>
        <taxon>Bacteria</taxon>
        <taxon>Pseudomonadati</taxon>
        <taxon>Pseudomonadota</taxon>
        <taxon>Alphaproteobacteria</taxon>
        <taxon>Hyphomicrobiales</taxon>
        <taxon>Phyllobacteriaceae</taxon>
        <taxon>Aminobacter</taxon>
    </lineage>
</organism>
<evidence type="ECO:0000313" key="7">
    <source>
        <dbReference type="Proteomes" id="UP001138921"/>
    </source>
</evidence>
<keyword evidence="7" id="KW-1185">Reference proteome</keyword>